<dbReference type="Proteomes" id="UP001153269">
    <property type="component" value="Unassembled WGS sequence"/>
</dbReference>
<keyword evidence="2" id="KW-1185">Reference proteome</keyword>
<name>A0A9N7TVP0_PLEPL</name>
<dbReference type="AlphaFoldDB" id="A0A9N7TVP0"/>
<evidence type="ECO:0000313" key="2">
    <source>
        <dbReference type="Proteomes" id="UP001153269"/>
    </source>
</evidence>
<protein>
    <submittedName>
        <fullName evidence="1">Uncharacterized protein</fullName>
    </submittedName>
</protein>
<proteinExistence type="predicted"/>
<accession>A0A9N7TVP0</accession>
<organism evidence="1 2">
    <name type="scientific">Pleuronectes platessa</name>
    <name type="common">European plaice</name>
    <dbReference type="NCBI Taxonomy" id="8262"/>
    <lineage>
        <taxon>Eukaryota</taxon>
        <taxon>Metazoa</taxon>
        <taxon>Chordata</taxon>
        <taxon>Craniata</taxon>
        <taxon>Vertebrata</taxon>
        <taxon>Euteleostomi</taxon>
        <taxon>Actinopterygii</taxon>
        <taxon>Neopterygii</taxon>
        <taxon>Teleostei</taxon>
        <taxon>Neoteleostei</taxon>
        <taxon>Acanthomorphata</taxon>
        <taxon>Carangaria</taxon>
        <taxon>Pleuronectiformes</taxon>
        <taxon>Pleuronectoidei</taxon>
        <taxon>Pleuronectidae</taxon>
        <taxon>Pleuronectes</taxon>
    </lineage>
</organism>
<reference evidence="1" key="1">
    <citation type="submission" date="2020-03" db="EMBL/GenBank/DDBJ databases">
        <authorList>
            <person name="Weist P."/>
        </authorList>
    </citation>
    <scope>NUCLEOTIDE SEQUENCE</scope>
</reference>
<sequence length="127" mass="13744">MSQASTKGIRPTSGEKQTGSLCTKLSSVLCGRVLFSTSVFFAPYRGCGCGARPESKALKQQMQCFKQRLPVAFGVIVDPRNVAWSTLGSRGRAAQHLWQSGVATHTDARSELQVKLADLSPLLECTR</sequence>
<evidence type="ECO:0000313" key="1">
    <source>
        <dbReference type="EMBL" id="CAB1418979.1"/>
    </source>
</evidence>
<gene>
    <name evidence="1" type="ORF">PLEPLA_LOCUS6806</name>
</gene>
<dbReference type="EMBL" id="CADEAL010000356">
    <property type="protein sequence ID" value="CAB1418979.1"/>
    <property type="molecule type" value="Genomic_DNA"/>
</dbReference>
<comment type="caution">
    <text evidence="1">The sequence shown here is derived from an EMBL/GenBank/DDBJ whole genome shotgun (WGS) entry which is preliminary data.</text>
</comment>